<evidence type="ECO:0008006" key="3">
    <source>
        <dbReference type="Google" id="ProtNLM"/>
    </source>
</evidence>
<proteinExistence type="predicted"/>
<dbReference type="Proteomes" id="UP000442694">
    <property type="component" value="Unassembled WGS sequence"/>
</dbReference>
<sequence length="165" mass="19503">MKKILFFENSPALQRAFRILFSNIDVYDIHFVESREKFELCLKDDIFDLIVSHIDKLFTDEKINIKKKNWSHESILLMYENGDNISHIQADGYVNFIEKPFDGATFINKVNFILGIDDNIPTKEFLSPTKEVEEFIKEKVEKWLIETAPQYAKEVIREEILKLIN</sequence>
<gene>
    <name evidence="1" type="ORF">GCL57_03740</name>
</gene>
<evidence type="ECO:0000313" key="1">
    <source>
        <dbReference type="EMBL" id="KAB8031762.1"/>
    </source>
</evidence>
<organism evidence="1 2">
    <name type="scientific">Fluviispira multicolorata</name>
    <dbReference type="NCBI Taxonomy" id="2654512"/>
    <lineage>
        <taxon>Bacteria</taxon>
        <taxon>Pseudomonadati</taxon>
        <taxon>Bdellovibrionota</taxon>
        <taxon>Oligoflexia</taxon>
        <taxon>Silvanigrellales</taxon>
        <taxon>Silvanigrellaceae</taxon>
        <taxon>Fluviispira</taxon>
    </lineage>
</organism>
<dbReference type="AlphaFoldDB" id="A0A833N1U7"/>
<protein>
    <recommendedName>
        <fullName evidence="3">Response regulator receiver domain-containing protein</fullName>
    </recommendedName>
</protein>
<dbReference type="RefSeq" id="WP_152211938.1">
    <property type="nucleotide sequence ID" value="NZ_WFLN01000005.1"/>
</dbReference>
<reference evidence="1 2" key="1">
    <citation type="submission" date="2019-10" db="EMBL/GenBank/DDBJ databases">
        <title>New genus of Silvanigrellaceae.</title>
        <authorList>
            <person name="Pitt A."/>
            <person name="Hahn M.W."/>
        </authorList>
    </citation>
    <scope>NUCLEOTIDE SEQUENCE [LARGE SCALE GENOMIC DNA]</scope>
    <source>
        <strain evidence="1 2">33A1-SZDP</strain>
    </source>
</reference>
<keyword evidence="2" id="KW-1185">Reference proteome</keyword>
<dbReference type="EMBL" id="WFLN01000005">
    <property type="protein sequence ID" value="KAB8031762.1"/>
    <property type="molecule type" value="Genomic_DNA"/>
</dbReference>
<accession>A0A833N1U7</accession>
<comment type="caution">
    <text evidence="1">The sequence shown here is derived from an EMBL/GenBank/DDBJ whole genome shotgun (WGS) entry which is preliminary data.</text>
</comment>
<evidence type="ECO:0000313" key="2">
    <source>
        <dbReference type="Proteomes" id="UP000442694"/>
    </source>
</evidence>
<name>A0A833N1U7_9BACT</name>